<protein>
    <recommendedName>
        <fullName evidence="2">Thiamine-monophosphate kinase</fullName>
        <shortName evidence="2">TMP kinase</shortName>
        <shortName evidence="2">Thiamine-phosphate kinase</shortName>
        <ecNumber evidence="2">2.7.4.16</ecNumber>
    </recommendedName>
</protein>
<dbReference type="InterPro" id="IPR006283">
    <property type="entry name" value="ThiL-like"/>
</dbReference>
<accession>A0A0B8PFS8</accession>
<dbReference type="PANTHER" id="PTHR30270">
    <property type="entry name" value="THIAMINE-MONOPHOSPHATE KINASE"/>
    <property type="match status" value="1"/>
</dbReference>
<feature type="binding site" evidence="2">
    <location>
        <position position="317"/>
    </location>
    <ligand>
        <name>substrate</name>
    </ligand>
</feature>
<dbReference type="SUPFAM" id="SSF55326">
    <property type="entry name" value="PurM N-terminal domain-like"/>
    <property type="match status" value="1"/>
</dbReference>
<keyword evidence="2" id="KW-0479">Metal-binding</keyword>
<feature type="domain" description="PurM-like N-terminal" evidence="3">
    <location>
        <begin position="27"/>
        <end position="137"/>
    </location>
</feature>
<comment type="caution">
    <text evidence="5">The sequence shown here is derived from an EMBL/GenBank/DDBJ whole genome shotgun (WGS) entry which is preliminary data.</text>
</comment>
<dbReference type="GO" id="GO:0009030">
    <property type="term" value="F:thiamine-phosphate kinase activity"/>
    <property type="evidence" value="ECO:0007669"/>
    <property type="project" value="UniProtKB-UniRule"/>
</dbReference>
<feature type="binding site" evidence="2">
    <location>
        <position position="74"/>
    </location>
    <ligand>
        <name>Mg(2+)</name>
        <dbReference type="ChEBI" id="CHEBI:18420"/>
        <label>3</label>
    </ligand>
</feature>
<feature type="binding site" evidence="2">
    <location>
        <position position="29"/>
    </location>
    <ligand>
        <name>Mg(2+)</name>
        <dbReference type="ChEBI" id="CHEBI:18420"/>
        <label>3</label>
    </ligand>
</feature>
<comment type="function">
    <text evidence="2">Catalyzes the ATP-dependent phosphorylation of thiamine-monophosphate (TMP) to form thiamine-pyrophosphate (TPP), the active form of vitamin B1.</text>
</comment>
<dbReference type="Pfam" id="PF00586">
    <property type="entry name" value="AIRS"/>
    <property type="match status" value="1"/>
</dbReference>
<comment type="catalytic activity">
    <reaction evidence="2">
        <text>thiamine phosphate + ATP = thiamine diphosphate + ADP</text>
        <dbReference type="Rhea" id="RHEA:15913"/>
        <dbReference type="ChEBI" id="CHEBI:30616"/>
        <dbReference type="ChEBI" id="CHEBI:37575"/>
        <dbReference type="ChEBI" id="CHEBI:58937"/>
        <dbReference type="ChEBI" id="CHEBI:456216"/>
        <dbReference type="EC" id="2.7.4.16"/>
    </reaction>
</comment>
<dbReference type="UniPathway" id="UPA00060">
    <property type="reaction ID" value="UER00142"/>
</dbReference>
<feature type="binding site" evidence="2">
    <location>
        <position position="45"/>
    </location>
    <ligand>
        <name>Mg(2+)</name>
        <dbReference type="ChEBI" id="CHEBI:18420"/>
        <label>1</label>
    </ligand>
</feature>
<evidence type="ECO:0000313" key="6">
    <source>
        <dbReference type="Proteomes" id="UP000031670"/>
    </source>
</evidence>
<evidence type="ECO:0000313" key="5">
    <source>
        <dbReference type="EMBL" id="GAM61928.1"/>
    </source>
</evidence>
<dbReference type="SUPFAM" id="SSF56042">
    <property type="entry name" value="PurM C-terminal domain-like"/>
    <property type="match status" value="1"/>
</dbReference>
<dbReference type="Proteomes" id="UP000031670">
    <property type="component" value="Unassembled WGS sequence"/>
</dbReference>
<comment type="miscellaneous">
    <text evidence="2">Reaction mechanism of ThiL seems to utilize a direct, inline transfer of the gamma-phosphate of ATP to TMP rather than a phosphorylated enzyme intermediate.</text>
</comment>
<dbReference type="InterPro" id="IPR036676">
    <property type="entry name" value="PurM-like_C_sf"/>
</dbReference>
<evidence type="ECO:0000259" key="4">
    <source>
        <dbReference type="Pfam" id="PF02769"/>
    </source>
</evidence>
<dbReference type="Gene3D" id="3.30.1330.10">
    <property type="entry name" value="PurM-like, N-terminal domain"/>
    <property type="match status" value="1"/>
</dbReference>
<feature type="domain" description="PurM-like C-terminal" evidence="4">
    <location>
        <begin position="149"/>
        <end position="303"/>
    </location>
</feature>
<dbReference type="Gene3D" id="3.90.650.10">
    <property type="entry name" value="PurM-like C-terminal domain"/>
    <property type="match status" value="1"/>
</dbReference>
<evidence type="ECO:0000256" key="2">
    <source>
        <dbReference type="HAMAP-Rule" id="MF_02128"/>
    </source>
</evidence>
<sequence>MAGEFDLIDRYFCRQKLQRSDVVLAQGDDCAIVSVDADKQVVISTDTVVAGTHFLPDAPAAWVAHKALASNLSDLAAMGAEPAWVSMAITLPSFDSLWLEEFCDSFFALADAHNLKLIGGDTTKGPLSISLTIQGLVPKGKALTRSGAKSGDIICVSGSLGDSHAGLEVILDKIKQELPFAKELEQRHFISTSRVALAQKLVGLASSCIDISDGLVSDIQHIMKRSNCGANIDVSKLPVSPELEAFAQHPDSEYSDAWQYALCSGEEYELCFTVAPDLLESVQALSNEIKAIGVMNESGDLVLHQAGSTLDAKLFGFDHFRE</sequence>
<comment type="caution">
    <text evidence="2">Lacks conserved residue(s) required for the propagation of feature annotation.</text>
</comment>
<keyword evidence="2" id="KW-0067">ATP-binding</keyword>
<proteinExistence type="inferred from homology"/>
<dbReference type="HAMAP" id="MF_02128">
    <property type="entry name" value="TMP_kinase"/>
    <property type="match status" value="1"/>
</dbReference>
<keyword evidence="2" id="KW-0547">Nucleotide-binding</keyword>
<name>A0A0B8PFS8_9VIBR</name>
<evidence type="ECO:0000259" key="3">
    <source>
        <dbReference type="Pfam" id="PF00586"/>
    </source>
</evidence>
<feature type="binding site" evidence="2">
    <location>
        <position position="44"/>
    </location>
    <ligand>
        <name>Mg(2+)</name>
        <dbReference type="ChEBI" id="CHEBI:18420"/>
        <label>4</label>
    </ligand>
</feature>
<feature type="binding site" evidence="2">
    <location>
        <position position="266"/>
    </location>
    <ligand>
        <name>substrate</name>
    </ligand>
</feature>
<feature type="binding site" evidence="2">
    <location>
        <position position="145"/>
    </location>
    <ligand>
        <name>ATP</name>
        <dbReference type="ChEBI" id="CHEBI:30616"/>
    </ligand>
</feature>
<dbReference type="PIRSF" id="PIRSF005303">
    <property type="entry name" value="Thiam_monoph_kin"/>
    <property type="match status" value="1"/>
</dbReference>
<feature type="binding site" evidence="2">
    <location>
        <begin position="120"/>
        <end position="121"/>
    </location>
    <ligand>
        <name>ATP</name>
        <dbReference type="ChEBI" id="CHEBI:30616"/>
    </ligand>
</feature>
<dbReference type="InterPro" id="IPR010918">
    <property type="entry name" value="PurM-like_C_dom"/>
</dbReference>
<dbReference type="GO" id="GO:0000287">
    <property type="term" value="F:magnesium ion binding"/>
    <property type="evidence" value="ECO:0007669"/>
    <property type="project" value="UniProtKB-UniRule"/>
</dbReference>
<feature type="binding site" evidence="2">
    <location>
        <position position="210"/>
    </location>
    <ligand>
        <name>Mg(2+)</name>
        <dbReference type="ChEBI" id="CHEBI:18420"/>
        <label>3</label>
    </ligand>
</feature>
<feature type="binding site" evidence="2">
    <location>
        <position position="46"/>
    </location>
    <ligand>
        <name>Mg(2+)</name>
        <dbReference type="ChEBI" id="CHEBI:18420"/>
        <label>2</label>
    </ligand>
</feature>
<feature type="binding site" evidence="2">
    <location>
        <position position="53"/>
    </location>
    <ligand>
        <name>substrate</name>
    </ligand>
</feature>
<feature type="binding site" evidence="2">
    <location>
        <position position="212"/>
    </location>
    <ligand>
        <name>ATP</name>
        <dbReference type="ChEBI" id="CHEBI:30616"/>
    </ligand>
</feature>
<comment type="pathway">
    <text evidence="2">Cofactor biosynthesis; thiamine diphosphate biosynthesis; thiamine diphosphate from thiamine phosphate: step 1/1.</text>
</comment>
<reference evidence="5 6" key="1">
    <citation type="submission" date="2015-01" db="EMBL/GenBank/DDBJ databases">
        <title>Vibrio sp. C5 JCM 19232 whole genome shotgun sequence.</title>
        <authorList>
            <person name="Sawabe T."/>
            <person name="Meirelles P."/>
            <person name="Feng G."/>
            <person name="Sayaka M."/>
            <person name="Hattori M."/>
            <person name="Ohkuma M."/>
        </authorList>
    </citation>
    <scope>NUCLEOTIDE SEQUENCE [LARGE SCALE GENOMIC DNA]</scope>
    <source>
        <strain evidence="5 6">JCM19232</strain>
    </source>
</reference>
<keyword evidence="2" id="KW-0808">Transferase</keyword>
<feature type="binding site" evidence="2">
    <location>
        <position position="74"/>
    </location>
    <ligand>
        <name>Mg(2+)</name>
        <dbReference type="ChEBI" id="CHEBI:18420"/>
        <label>2</label>
    </ligand>
</feature>
<dbReference type="GO" id="GO:0009229">
    <property type="term" value="P:thiamine diphosphate biosynthetic process"/>
    <property type="evidence" value="ECO:0007669"/>
    <property type="project" value="UniProtKB-UniRule"/>
</dbReference>
<dbReference type="GO" id="GO:0005524">
    <property type="term" value="F:ATP binding"/>
    <property type="evidence" value="ECO:0007669"/>
    <property type="project" value="UniProtKB-UniRule"/>
</dbReference>
<keyword evidence="2 5" id="KW-0418">Kinase</keyword>
<dbReference type="AlphaFoldDB" id="A0A0B8PFS8"/>
<evidence type="ECO:0000256" key="1">
    <source>
        <dbReference type="ARBA" id="ARBA00022977"/>
    </source>
</evidence>
<dbReference type="EC" id="2.7.4.16" evidence="2"/>
<feature type="binding site" evidence="2">
    <location>
        <position position="46"/>
    </location>
    <ligand>
        <name>Mg(2+)</name>
        <dbReference type="ChEBI" id="CHEBI:18420"/>
        <label>1</label>
    </ligand>
</feature>
<dbReference type="PANTHER" id="PTHR30270:SF0">
    <property type="entry name" value="THIAMINE-MONOPHOSPHATE KINASE"/>
    <property type="match status" value="1"/>
</dbReference>
<dbReference type="CDD" id="cd02194">
    <property type="entry name" value="ThiL"/>
    <property type="match status" value="1"/>
</dbReference>
<dbReference type="Pfam" id="PF02769">
    <property type="entry name" value="AIRS_C"/>
    <property type="match status" value="1"/>
</dbReference>
<comment type="similarity">
    <text evidence="2">Belongs to the thiamine-monophosphate kinase family.</text>
</comment>
<keyword evidence="2" id="KW-0460">Magnesium</keyword>
<dbReference type="InterPro" id="IPR016188">
    <property type="entry name" value="PurM-like_N"/>
</dbReference>
<feature type="binding site" evidence="2">
    <location>
        <position position="74"/>
    </location>
    <ligand>
        <name>Mg(2+)</name>
        <dbReference type="ChEBI" id="CHEBI:18420"/>
        <label>4</label>
    </ligand>
</feature>
<dbReference type="NCBIfam" id="TIGR01379">
    <property type="entry name" value="thiL"/>
    <property type="match status" value="1"/>
</dbReference>
<gene>
    <name evidence="2" type="primary">thiL</name>
    <name evidence="5" type="ORF">JCM19232_6233</name>
</gene>
<organism evidence="5 6">
    <name type="scientific">Vibrio ishigakensis</name>
    <dbReference type="NCBI Taxonomy" id="1481914"/>
    <lineage>
        <taxon>Bacteria</taxon>
        <taxon>Pseudomonadati</taxon>
        <taxon>Pseudomonadota</taxon>
        <taxon>Gammaproteobacteria</taxon>
        <taxon>Vibrionales</taxon>
        <taxon>Vibrionaceae</taxon>
        <taxon>Vibrio</taxon>
    </lineage>
</organism>
<dbReference type="InterPro" id="IPR036921">
    <property type="entry name" value="PurM-like_N_sf"/>
</dbReference>
<dbReference type="GO" id="GO:0009228">
    <property type="term" value="P:thiamine biosynthetic process"/>
    <property type="evidence" value="ECO:0007669"/>
    <property type="project" value="UniProtKB-KW"/>
</dbReference>
<keyword evidence="1 2" id="KW-0784">Thiamine biosynthesis</keyword>
<feature type="binding site" evidence="2">
    <location>
        <position position="121"/>
    </location>
    <ligand>
        <name>Mg(2+)</name>
        <dbReference type="ChEBI" id="CHEBI:18420"/>
        <label>1</label>
    </ligand>
</feature>
<dbReference type="EMBL" id="BBSA01000004">
    <property type="protein sequence ID" value="GAM61928.1"/>
    <property type="molecule type" value="Genomic_DNA"/>
</dbReference>
<reference evidence="5 6" key="2">
    <citation type="submission" date="2015-01" db="EMBL/GenBank/DDBJ databases">
        <authorList>
            <consortium name="NBRP consortium"/>
            <person name="Sawabe T."/>
            <person name="Meirelles P."/>
            <person name="Feng G."/>
            <person name="Sayaka M."/>
            <person name="Hattori M."/>
            <person name="Ohkuma M."/>
        </authorList>
    </citation>
    <scope>NUCLEOTIDE SEQUENCE [LARGE SCALE GENOMIC DNA]</scope>
    <source>
        <strain evidence="5 6">JCM19232</strain>
    </source>
</reference>
<feature type="binding site" evidence="2">
    <location>
        <position position="213"/>
    </location>
    <ligand>
        <name>Mg(2+)</name>
        <dbReference type="ChEBI" id="CHEBI:18420"/>
        <label>5</label>
    </ligand>
</feature>
<feature type="binding site" evidence="2">
    <location>
        <position position="29"/>
    </location>
    <ligand>
        <name>Mg(2+)</name>
        <dbReference type="ChEBI" id="CHEBI:18420"/>
        <label>4</label>
    </ligand>
</feature>